<keyword evidence="2" id="KW-1185">Reference proteome</keyword>
<accession>A0A9D3Y1V0</accession>
<reference evidence="1" key="1">
    <citation type="journal article" date="2019" name="bioRxiv">
        <title>The Genome of the Zebra Mussel, Dreissena polymorpha: A Resource for Invasive Species Research.</title>
        <authorList>
            <person name="McCartney M.A."/>
            <person name="Auch B."/>
            <person name="Kono T."/>
            <person name="Mallez S."/>
            <person name="Zhang Y."/>
            <person name="Obille A."/>
            <person name="Becker A."/>
            <person name="Abrahante J.E."/>
            <person name="Garbe J."/>
            <person name="Badalamenti J.P."/>
            <person name="Herman A."/>
            <person name="Mangelson H."/>
            <person name="Liachko I."/>
            <person name="Sullivan S."/>
            <person name="Sone E.D."/>
            <person name="Koren S."/>
            <person name="Silverstein K.A.T."/>
            <person name="Beckman K.B."/>
            <person name="Gohl D.M."/>
        </authorList>
    </citation>
    <scope>NUCLEOTIDE SEQUENCE</scope>
    <source>
        <strain evidence="1">Duluth1</strain>
        <tissue evidence="1">Whole animal</tissue>
    </source>
</reference>
<evidence type="ECO:0000313" key="2">
    <source>
        <dbReference type="Proteomes" id="UP000828390"/>
    </source>
</evidence>
<dbReference type="AlphaFoldDB" id="A0A9D3Y1V0"/>
<comment type="caution">
    <text evidence="1">The sequence shown here is derived from an EMBL/GenBank/DDBJ whole genome shotgun (WGS) entry which is preliminary data.</text>
</comment>
<organism evidence="1 2">
    <name type="scientific">Dreissena polymorpha</name>
    <name type="common">Zebra mussel</name>
    <name type="synonym">Mytilus polymorpha</name>
    <dbReference type="NCBI Taxonomy" id="45954"/>
    <lineage>
        <taxon>Eukaryota</taxon>
        <taxon>Metazoa</taxon>
        <taxon>Spiralia</taxon>
        <taxon>Lophotrochozoa</taxon>
        <taxon>Mollusca</taxon>
        <taxon>Bivalvia</taxon>
        <taxon>Autobranchia</taxon>
        <taxon>Heteroconchia</taxon>
        <taxon>Euheterodonta</taxon>
        <taxon>Imparidentia</taxon>
        <taxon>Neoheterodontei</taxon>
        <taxon>Myida</taxon>
        <taxon>Dreissenoidea</taxon>
        <taxon>Dreissenidae</taxon>
        <taxon>Dreissena</taxon>
    </lineage>
</organism>
<name>A0A9D3Y1V0_DREPO</name>
<dbReference type="EMBL" id="JAIWYP010000067">
    <property type="protein sequence ID" value="KAH3690345.1"/>
    <property type="molecule type" value="Genomic_DNA"/>
</dbReference>
<proteinExistence type="predicted"/>
<protein>
    <submittedName>
        <fullName evidence="1">Uncharacterized protein</fullName>
    </submittedName>
</protein>
<reference evidence="1" key="2">
    <citation type="submission" date="2020-11" db="EMBL/GenBank/DDBJ databases">
        <authorList>
            <person name="McCartney M.A."/>
            <person name="Auch B."/>
            <person name="Kono T."/>
            <person name="Mallez S."/>
            <person name="Becker A."/>
            <person name="Gohl D.M."/>
            <person name="Silverstein K.A.T."/>
            <person name="Koren S."/>
            <person name="Bechman K.B."/>
            <person name="Herman A."/>
            <person name="Abrahante J.E."/>
            <person name="Garbe J."/>
        </authorList>
    </citation>
    <scope>NUCLEOTIDE SEQUENCE</scope>
    <source>
        <strain evidence="1">Duluth1</strain>
        <tissue evidence="1">Whole animal</tissue>
    </source>
</reference>
<gene>
    <name evidence="1" type="ORF">DPMN_190697</name>
</gene>
<sequence length="121" mass="14206">MPPKKVFKIDLKQFKLTSFLKNTSSSAEKPKTDTPSVDYNDNDVSKEISEKKKDRKFQTKWLGLYDWLHYVPSEKNAEGFMICSVCMRVKLCSFAWNEFVEKALPLWSKNKARRLYTLNTV</sequence>
<dbReference type="Proteomes" id="UP000828390">
    <property type="component" value="Unassembled WGS sequence"/>
</dbReference>
<evidence type="ECO:0000313" key="1">
    <source>
        <dbReference type="EMBL" id="KAH3690345.1"/>
    </source>
</evidence>